<dbReference type="GO" id="GO:0051607">
    <property type="term" value="P:defense response to virus"/>
    <property type="evidence" value="ECO:0007669"/>
    <property type="project" value="TreeGrafter"/>
</dbReference>
<keyword evidence="1" id="KW-0342">GTP-binding</keyword>
<accession>A0A2G9RQA3</accession>
<dbReference type="AlphaFoldDB" id="A0A2G9RQA3"/>
<dbReference type="OrthoDB" id="5061070at2759"/>
<comment type="similarity">
    <text evidence="1">Belongs to the TRAFAC class dynamin-like GTPase superfamily. Dynamin/Fzo/YdjA family.</text>
</comment>
<gene>
    <name evidence="3" type="ORF">AB205_0183120</name>
</gene>
<dbReference type="GO" id="GO:0016185">
    <property type="term" value="P:synaptic vesicle budding from presynaptic endocytic zone membrane"/>
    <property type="evidence" value="ECO:0007669"/>
    <property type="project" value="TreeGrafter"/>
</dbReference>
<dbReference type="Proteomes" id="UP000228934">
    <property type="component" value="Unassembled WGS sequence"/>
</dbReference>
<dbReference type="GO" id="GO:0005886">
    <property type="term" value="C:plasma membrane"/>
    <property type="evidence" value="ECO:0007669"/>
    <property type="project" value="TreeGrafter"/>
</dbReference>
<dbReference type="Gene3D" id="3.40.50.300">
    <property type="entry name" value="P-loop containing nucleotide triphosphate hydrolases"/>
    <property type="match status" value="1"/>
</dbReference>
<dbReference type="InterPro" id="IPR022812">
    <property type="entry name" value="Dynamin"/>
</dbReference>
<dbReference type="PANTHER" id="PTHR11566">
    <property type="entry name" value="DYNAMIN"/>
    <property type="match status" value="1"/>
</dbReference>
<proteinExistence type="inferred from homology"/>
<dbReference type="GO" id="GO:0003924">
    <property type="term" value="F:GTPase activity"/>
    <property type="evidence" value="ECO:0007669"/>
    <property type="project" value="InterPro"/>
</dbReference>
<dbReference type="InterPro" id="IPR030381">
    <property type="entry name" value="G_DYNAMIN_dom"/>
</dbReference>
<organism evidence="3 4">
    <name type="scientific">Aquarana catesbeiana</name>
    <name type="common">American bullfrog</name>
    <name type="synonym">Rana catesbeiana</name>
    <dbReference type="NCBI Taxonomy" id="8400"/>
    <lineage>
        <taxon>Eukaryota</taxon>
        <taxon>Metazoa</taxon>
        <taxon>Chordata</taxon>
        <taxon>Craniata</taxon>
        <taxon>Vertebrata</taxon>
        <taxon>Euteleostomi</taxon>
        <taxon>Amphibia</taxon>
        <taxon>Batrachia</taxon>
        <taxon>Anura</taxon>
        <taxon>Neobatrachia</taxon>
        <taxon>Ranoidea</taxon>
        <taxon>Ranidae</taxon>
        <taxon>Aquarana</taxon>
    </lineage>
</organism>
<evidence type="ECO:0000259" key="2">
    <source>
        <dbReference type="PROSITE" id="PS51718"/>
    </source>
</evidence>
<dbReference type="PROSITE" id="PS00410">
    <property type="entry name" value="G_DYNAMIN_1"/>
    <property type="match status" value="1"/>
</dbReference>
<dbReference type="GO" id="GO:0098793">
    <property type="term" value="C:presynapse"/>
    <property type="evidence" value="ECO:0007669"/>
    <property type="project" value="GOC"/>
</dbReference>
<evidence type="ECO:0000256" key="1">
    <source>
        <dbReference type="RuleBase" id="RU003932"/>
    </source>
</evidence>
<evidence type="ECO:0000313" key="4">
    <source>
        <dbReference type="Proteomes" id="UP000228934"/>
    </source>
</evidence>
<reference evidence="4" key="1">
    <citation type="journal article" date="2017" name="Nat. Commun.">
        <title>The North American bullfrog draft genome provides insight into hormonal regulation of long noncoding RNA.</title>
        <authorList>
            <person name="Hammond S.A."/>
            <person name="Warren R.L."/>
            <person name="Vandervalk B.P."/>
            <person name="Kucuk E."/>
            <person name="Khan H."/>
            <person name="Gibb E.A."/>
            <person name="Pandoh P."/>
            <person name="Kirk H."/>
            <person name="Zhao Y."/>
            <person name="Jones M."/>
            <person name="Mungall A.J."/>
            <person name="Coope R."/>
            <person name="Pleasance S."/>
            <person name="Moore R.A."/>
            <person name="Holt R.A."/>
            <person name="Round J.M."/>
            <person name="Ohora S."/>
            <person name="Walle B.V."/>
            <person name="Veldhoen N."/>
            <person name="Helbing C.C."/>
            <person name="Birol I."/>
        </authorList>
    </citation>
    <scope>NUCLEOTIDE SEQUENCE [LARGE SCALE GENOMIC DNA]</scope>
</reference>
<dbReference type="PANTHER" id="PTHR11566:SF231">
    <property type="entry name" value="INTERFERON-INDUCED GTP-BINDING PROTEIN MX"/>
    <property type="match status" value="1"/>
</dbReference>
<dbReference type="InterPro" id="IPR001401">
    <property type="entry name" value="Dynamin_GTPase"/>
</dbReference>
<dbReference type="GO" id="GO:0005634">
    <property type="term" value="C:nucleus"/>
    <property type="evidence" value="ECO:0007669"/>
    <property type="project" value="TreeGrafter"/>
</dbReference>
<dbReference type="InterPro" id="IPR045063">
    <property type="entry name" value="Dynamin_N"/>
</dbReference>
<dbReference type="SMART" id="SM00053">
    <property type="entry name" value="DYNc"/>
    <property type="match status" value="1"/>
</dbReference>
<dbReference type="SUPFAM" id="SSF52540">
    <property type="entry name" value="P-loop containing nucleoside triphosphate hydrolases"/>
    <property type="match status" value="1"/>
</dbReference>
<keyword evidence="4" id="KW-1185">Reference proteome</keyword>
<dbReference type="Pfam" id="PF00350">
    <property type="entry name" value="Dynamin_N"/>
    <property type="match status" value="1"/>
</dbReference>
<dbReference type="InterPro" id="IPR019762">
    <property type="entry name" value="Dynamin_GTPase_CS"/>
</dbReference>
<dbReference type="GO" id="GO:0031623">
    <property type="term" value="P:receptor internalization"/>
    <property type="evidence" value="ECO:0007669"/>
    <property type="project" value="TreeGrafter"/>
</dbReference>
<dbReference type="InterPro" id="IPR027417">
    <property type="entry name" value="P-loop_NTPase"/>
</dbReference>
<dbReference type="GO" id="GO:0005874">
    <property type="term" value="C:microtubule"/>
    <property type="evidence" value="ECO:0007669"/>
    <property type="project" value="TreeGrafter"/>
</dbReference>
<dbReference type="GO" id="GO:0005525">
    <property type="term" value="F:GTP binding"/>
    <property type="evidence" value="ECO:0007669"/>
    <property type="project" value="UniProtKB-KW"/>
</dbReference>
<dbReference type="GO" id="GO:0005737">
    <property type="term" value="C:cytoplasm"/>
    <property type="evidence" value="ECO:0007669"/>
    <property type="project" value="TreeGrafter"/>
</dbReference>
<dbReference type="GO" id="GO:0008017">
    <property type="term" value="F:microtubule binding"/>
    <property type="evidence" value="ECO:0007669"/>
    <property type="project" value="TreeGrafter"/>
</dbReference>
<feature type="domain" description="Dynamin-type G" evidence="2">
    <location>
        <begin position="87"/>
        <end position="225"/>
    </location>
</feature>
<protein>
    <recommendedName>
        <fullName evidence="2">Dynamin-type G domain-containing protein</fullName>
    </recommendedName>
</protein>
<keyword evidence="1" id="KW-0547">Nucleotide-binding</keyword>
<dbReference type="PRINTS" id="PR00195">
    <property type="entry name" value="DYNAMIN"/>
</dbReference>
<feature type="non-terminal residue" evidence="3">
    <location>
        <position position="225"/>
    </location>
</feature>
<name>A0A2G9RQA3_AQUCT</name>
<dbReference type="PROSITE" id="PS51718">
    <property type="entry name" value="G_DYNAMIN_2"/>
    <property type="match status" value="1"/>
</dbReference>
<sequence length="225" mass="24414">MFVRNRKCRATRRSQKIHPSADSKMQSCGFSFDPSFIPKDFCFGMASPLSQAPVGQPDNVLNQQYENQIRPCIDLIDSLRSLGVEKDLALPAIAVVGDQSSGKSSVLEALSGVCLPRGSGIATRCPLELQLKKSPKGSTWCGKISYQFHNIALTSPAQVENEVRKAQNCMAGTGNGVSDQLITLEVMSPNVPDLTLIDLPEITRVALPNQPLNIGQQVCLMTLNE</sequence>
<evidence type="ECO:0000313" key="3">
    <source>
        <dbReference type="EMBL" id="PIO29373.1"/>
    </source>
</evidence>
<dbReference type="EMBL" id="KV937048">
    <property type="protein sequence ID" value="PIO29373.1"/>
    <property type="molecule type" value="Genomic_DNA"/>
</dbReference>